<evidence type="ECO:0000256" key="6">
    <source>
        <dbReference type="ARBA" id="ARBA00048741"/>
    </source>
</evidence>
<dbReference type="InterPro" id="IPR017932">
    <property type="entry name" value="GATase_2_dom"/>
</dbReference>
<dbReference type="Gene3D" id="3.60.20.10">
    <property type="entry name" value="Glutamine Phosphoribosylpyrophosphate, subunit 1, domain 1"/>
    <property type="match status" value="1"/>
</dbReference>
<dbReference type="InterPro" id="IPR001962">
    <property type="entry name" value="Asn_synthase"/>
</dbReference>
<evidence type="ECO:0000256" key="7">
    <source>
        <dbReference type="PIRSR" id="PIRSR001589-2"/>
    </source>
</evidence>
<reference evidence="10 11" key="1">
    <citation type="submission" date="2018-11" db="EMBL/GenBank/DDBJ databases">
        <title>Erythrobacter spongiae sp. nov., isolated from a marine sponge.</title>
        <authorList>
            <person name="Zhuang L."/>
            <person name="Luo L."/>
        </authorList>
    </citation>
    <scope>NUCLEOTIDE SEQUENCE [LARGE SCALE GENOMIC DNA]</scope>
    <source>
        <strain evidence="10 11">HN-E23</strain>
    </source>
</reference>
<dbReference type="InterPro" id="IPR051786">
    <property type="entry name" value="ASN_synthetase/amidase"/>
</dbReference>
<evidence type="ECO:0000259" key="8">
    <source>
        <dbReference type="Pfam" id="PF00733"/>
    </source>
</evidence>
<keyword evidence="5 7" id="KW-0067">ATP-binding</keyword>
<protein>
    <recommendedName>
        <fullName evidence="3">asparagine synthase (glutamine-hydrolyzing)</fullName>
        <ecNumber evidence="3">6.3.5.4</ecNumber>
    </recommendedName>
</protein>
<dbReference type="RefSeq" id="WP_123878863.1">
    <property type="nucleotide sequence ID" value="NZ_RPFZ01000001.1"/>
</dbReference>
<dbReference type="EC" id="6.3.5.4" evidence="3"/>
<dbReference type="InterPro" id="IPR014729">
    <property type="entry name" value="Rossmann-like_a/b/a_fold"/>
</dbReference>
<dbReference type="GO" id="GO:0005829">
    <property type="term" value="C:cytosol"/>
    <property type="evidence" value="ECO:0007669"/>
    <property type="project" value="TreeGrafter"/>
</dbReference>
<dbReference type="EMBL" id="RPFZ01000001">
    <property type="protein sequence ID" value="RPF70920.1"/>
    <property type="molecule type" value="Genomic_DNA"/>
</dbReference>
<dbReference type="AlphaFoldDB" id="A0A3N5CU29"/>
<gene>
    <name evidence="10" type="ORF">EG799_04265</name>
</gene>
<organism evidence="10 11">
    <name type="scientific">Aurantiacibacter spongiae</name>
    <dbReference type="NCBI Taxonomy" id="2488860"/>
    <lineage>
        <taxon>Bacteria</taxon>
        <taxon>Pseudomonadati</taxon>
        <taxon>Pseudomonadota</taxon>
        <taxon>Alphaproteobacteria</taxon>
        <taxon>Sphingomonadales</taxon>
        <taxon>Erythrobacteraceae</taxon>
        <taxon>Aurantiacibacter</taxon>
    </lineage>
</organism>
<dbReference type="PANTHER" id="PTHR43284">
    <property type="entry name" value="ASPARAGINE SYNTHETASE (GLUTAMINE-HYDROLYZING)"/>
    <property type="match status" value="1"/>
</dbReference>
<dbReference type="OrthoDB" id="9763290at2"/>
<dbReference type="Proteomes" id="UP000275232">
    <property type="component" value="Unassembled WGS sequence"/>
</dbReference>
<dbReference type="GO" id="GO:0006529">
    <property type="term" value="P:asparagine biosynthetic process"/>
    <property type="evidence" value="ECO:0007669"/>
    <property type="project" value="InterPro"/>
</dbReference>
<keyword evidence="11" id="KW-1185">Reference proteome</keyword>
<dbReference type="PIRSF" id="PIRSF001589">
    <property type="entry name" value="Asn_synthetase_glu-h"/>
    <property type="match status" value="1"/>
</dbReference>
<feature type="domain" description="Glutamine amidotransferase type-2" evidence="9">
    <location>
        <begin position="60"/>
        <end position="165"/>
    </location>
</feature>
<evidence type="ECO:0000256" key="3">
    <source>
        <dbReference type="ARBA" id="ARBA00012737"/>
    </source>
</evidence>
<name>A0A3N5CU29_9SPHN</name>
<evidence type="ECO:0000256" key="2">
    <source>
        <dbReference type="ARBA" id="ARBA00005752"/>
    </source>
</evidence>
<keyword evidence="4 7" id="KW-0547">Nucleotide-binding</keyword>
<comment type="pathway">
    <text evidence="1">Amino-acid biosynthesis; L-asparagine biosynthesis; L-asparagine from L-aspartate (L-Gln route): step 1/1.</text>
</comment>
<evidence type="ECO:0000313" key="10">
    <source>
        <dbReference type="EMBL" id="RPF70920.1"/>
    </source>
</evidence>
<proteinExistence type="inferred from homology"/>
<evidence type="ECO:0000259" key="9">
    <source>
        <dbReference type="Pfam" id="PF13537"/>
    </source>
</evidence>
<accession>A0A3N5CU29</accession>
<feature type="binding site" evidence="7">
    <location>
        <position position="99"/>
    </location>
    <ligand>
        <name>L-glutamine</name>
        <dbReference type="ChEBI" id="CHEBI:58359"/>
    </ligand>
</feature>
<evidence type="ECO:0000256" key="4">
    <source>
        <dbReference type="ARBA" id="ARBA00022741"/>
    </source>
</evidence>
<evidence type="ECO:0000256" key="5">
    <source>
        <dbReference type="ARBA" id="ARBA00022840"/>
    </source>
</evidence>
<comment type="catalytic activity">
    <reaction evidence="6">
        <text>L-aspartate + L-glutamine + ATP + H2O = L-asparagine + L-glutamate + AMP + diphosphate + H(+)</text>
        <dbReference type="Rhea" id="RHEA:12228"/>
        <dbReference type="ChEBI" id="CHEBI:15377"/>
        <dbReference type="ChEBI" id="CHEBI:15378"/>
        <dbReference type="ChEBI" id="CHEBI:29985"/>
        <dbReference type="ChEBI" id="CHEBI:29991"/>
        <dbReference type="ChEBI" id="CHEBI:30616"/>
        <dbReference type="ChEBI" id="CHEBI:33019"/>
        <dbReference type="ChEBI" id="CHEBI:58048"/>
        <dbReference type="ChEBI" id="CHEBI:58359"/>
        <dbReference type="ChEBI" id="CHEBI:456215"/>
        <dbReference type="EC" id="6.3.5.4"/>
    </reaction>
</comment>
<dbReference type="InterPro" id="IPR006426">
    <property type="entry name" value="Asn_synth_AEB"/>
</dbReference>
<dbReference type="GO" id="GO:0005524">
    <property type="term" value="F:ATP binding"/>
    <property type="evidence" value="ECO:0007669"/>
    <property type="project" value="UniProtKB-KW"/>
</dbReference>
<dbReference type="Pfam" id="PF13537">
    <property type="entry name" value="GATase_7"/>
    <property type="match status" value="1"/>
</dbReference>
<dbReference type="SUPFAM" id="SSF56235">
    <property type="entry name" value="N-terminal nucleophile aminohydrolases (Ntn hydrolases)"/>
    <property type="match status" value="1"/>
</dbReference>
<comment type="caution">
    <text evidence="10">The sequence shown here is derived from an EMBL/GenBank/DDBJ whole genome shotgun (WGS) entry which is preliminary data.</text>
</comment>
<dbReference type="PANTHER" id="PTHR43284:SF1">
    <property type="entry name" value="ASPARAGINE SYNTHETASE"/>
    <property type="match status" value="1"/>
</dbReference>
<dbReference type="Pfam" id="PF00733">
    <property type="entry name" value="Asn_synthase"/>
    <property type="match status" value="1"/>
</dbReference>
<dbReference type="Gene3D" id="3.40.50.620">
    <property type="entry name" value="HUPs"/>
    <property type="match status" value="1"/>
</dbReference>
<dbReference type="SUPFAM" id="SSF52402">
    <property type="entry name" value="Adenine nucleotide alpha hydrolases-like"/>
    <property type="match status" value="1"/>
</dbReference>
<dbReference type="InterPro" id="IPR029055">
    <property type="entry name" value="Ntn_hydrolases_N"/>
</dbReference>
<evidence type="ECO:0000313" key="11">
    <source>
        <dbReference type="Proteomes" id="UP000275232"/>
    </source>
</evidence>
<dbReference type="GO" id="GO:0004066">
    <property type="term" value="F:asparagine synthase (glutamine-hydrolyzing) activity"/>
    <property type="evidence" value="ECO:0007669"/>
    <property type="project" value="UniProtKB-EC"/>
</dbReference>
<sequence length="654" mass="73623">MSAISAIFQRDGAPVAKDDVDRMAASLRIHAKRKLENRRLDNFGLTWGQAALFTPHDRFDQQPIMSGNAGFVFSGFLTYRGDLENALGIESQRAKTMSDGALAHRAWNAWGREALPRLEGDWAFIACDAERQTLFAATSPLMAPSLVYHVAPDRFVMASAPKGIFALPDIPREVDEQHVADALTLNLEDAEQTFFKGISLLCAGHWIAVSRSAVEKHRWYEVGAVEPVRFVRDEEYVEAADALTRDAVDTHMRAVRTPACTVSAGLDSSTVAVYALDALHRDVHDLTDPLLGFTHVPGKDWDGRVFGKSRIGDESGPVKALAGMYPDFEVEFVDSEGMALDTELDKVIRLAEMPLPGWNNLHWSVAIRQRVLASGRNVMLGGQSGNRTLSFSNRSIYPQLFREGRWAELHAHLRAMTIGQGMAKRYWRYVFQPQLPPSAVKALARFRGDAMHMGWRGFSAINPDYAAQMQVDERAEAMGRDDSYGTIRSARELRDLMTMNGNRAQNSLMRMALQSAHGLHGRDPLGDRRLTEFCYAIPEEQFMRPGQDRWLIRRMMADRLPREILTAPRGRQAADWHARFTKDIDRYRAEIERAAEDPVMAGRFDIPRLRKLLDTWPDKTPLDASDHPDYVLAMVGIGRMIGMSRFINWVEGKN</sequence>
<feature type="domain" description="Asparagine synthetase" evidence="8">
    <location>
        <begin position="241"/>
        <end position="620"/>
    </location>
</feature>
<evidence type="ECO:0000256" key="1">
    <source>
        <dbReference type="ARBA" id="ARBA00005187"/>
    </source>
</evidence>
<comment type="similarity">
    <text evidence="2">Belongs to the asparagine synthetase family.</text>
</comment>